<dbReference type="GO" id="GO:0005634">
    <property type="term" value="C:nucleus"/>
    <property type="evidence" value="ECO:0007669"/>
    <property type="project" value="TreeGrafter"/>
</dbReference>
<evidence type="ECO:0000313" key="8">
    <source>
        <dbReference type="RefSeq" id="XP_031392758.1"/>
    </source>
</evidence>
<dbReference type="Pfam" id="PF01416">
    <property type="entry name" value="PseudoU_synth_1"/>
    <property type="match status" value="1"/>
</dbReference>
<dbReference type="GO" id="GO:1990481">
    <property type="term" value="P:mRNA pseudouridine synthesis"/>
    <property type="evidence" value="ECO:0007669"/>
    <property type="project" value="TreeGrafter"/>
</dbReference>
<accession>A0A6P8DM01</accession>
<comment type="similarity">
    <text evidence="1">Belongs to the tRNA pseudouridine synthase TruA family.</text>
</comment>
<dbReference type="Gene3D" id="3.30.70.580">
    <property type="entry name" value="Pseudouridine synthase I, catalytic domain, N-terminal subdomain"/>
    <property type="match status" value="1"/>
</dbReference>
<dbReference type="Proteomes" id="UP000515151">
    <property type="component" value="Chromosome 4"/>
</dbReference>
<dbReference type="InterPro" id="IPR041707">
    <property type="entry name" value="Pus3-like"/>
</dbReference>
<evidence type="ECO:0000256" key="3">
    <source>
        <dbReference type="ARBA" id="ARBA00023235"/>
    </source>
</evidence>
<keyword evidence="2" id="KW-0819">tRNA processing</keyword>
<dbReference type="NCBIfam" id="TIGR00071">
    <property type="entry name" value="hisT_truA"/>
    <property type="match status" value="1"/>
</dbReference>
<organism evidence="7 8">
    <name type="scientific">Punica granatum</name>
    <name type="common">Pomegranate</name>
    <dbReference type="NCBI Taxonomy" id="22663"/>
    <lineage>
        <taxon>Eukaryota</taxon>
        <taxon>Viridiplantae</taxon>
        <taxon>Streptophyta</taxon>
        <taxon>Embryophyta</taxon>
        <taxon>Tracheophyta</taxon>
        <taxon>Spermatophyta</taxon>
        <taxon>Magnoliopsida</taxon>
        <taxon>eudicotyledons</taxon>
        <taxon>Gunneridae</taxon>
        <taxon>Pentapetalae</taxon>
        <taxon>rosids</taxon>
        <taxon>malvids</taxon>
        <taxon>Myrtales</taxon>
        <taxon>Lythraceae</taxon>
        <taxon>Punica</taxon>
    </lineage>
</organism>
<dbReference type="PANTHER" id="PTHR11142:SF5">
    <property type="entry name" value="TRNA PSEUDOURIDINE(38_39) SYNTHASE"/>
    <property type="match status" value="1"/>
</dbReference>
<dbReference type="GO" id="GO:0005737">
    <property type="term" value="C:cytoplasm"/>
    <property type="evidence" value="ECO:0007669"/>
    <property type="project" value="TreeGrafter"/>
</dbReference>
<dbReference type="InterPro" id="IPR020103">
    <property type="entry name" value="PsdUridine_synth_cat_dom_sf"/>
</dbReference>
<keyword evidence="3" id="KW-0413">Isomerase</keyword>
<dbReference type="InterPro" id="IPR020095">
    <property type="entry name" value="PsdUridine_synth_TruA_C"/>
</dbReference>
<dbReference type="GO" id="GO:0031119">
    <property type="term" value="P:tRNA pseudouridine synthesis"/>
    <property type="evidence" value="ECO:0007669"/>
    <property type="project" value="TreeGrafter"/>
</dbReference>
<evidence type="ECO:0000259" key="6">
    <source>
        <dbReference type="Pfam" id="PF01416"/>
    </source>
</evidence>
<dbReference type="InterPro" id="IPR020097">
    <property type="entry name" value="PsdUridine_synth_TruA_a/b_dom"/>
</dbReference>
<feature type="region of interest" description="Disordered" evidence="5">
    <location>
        <begin position="411"/>
        <end position="437"/>
    </location>
</feature>
<dbReference type="OrthoDB" id="25767at2759"/>
<feature type="domain" description="Pseudouridine synthase I TruA alpha/beta" evidence="6">
    <location>
        <begin position="241"/>
        <end position="350"/>
    </location>
</feature>
<proteinExistence type="inferred from homology"/>
<dbReference type="GO" id="GO:0003723">
    <property type="term" value="F:RNA binding"/>
    <property type="evidence" value="ECO:0007669"/>
    <property type="project" value="InterPro"/>
</dbReference>
<dbReference type="CDD" id="cd02569">
    <property type="entry name" value="PseudoU_synth_ScPus3"/>
    <property type="match status" value="1"/>
</dbReference>
<dbReference type="HAMAP" id="MF_00171">
    <property type="entry name" value="TruA"/>
    <property type="match status" value="1"/>
</dbReference>
<evidence type="ECO:0000256" key="4">
    <source>
        <dbReference type="SAM" id="Coils"/>
    </source>
</evidence>
<evidence type="ECO:0000256" key="5">
    <source>
        <dbReference type="SAM" id="MobiDB-lite"/>
    </source>
</evidence>
<keyword evidence="4" id="KW-0175">Coiled coil</keyword>
<evidence type="ECO:0000256" key="2">
    <source>
        <dbReference type="ARBA" id="ARBA00022694"/>
    </source>
</evidence>
<reference evidence="8" key="2">
    <citation type="submission" date="2025-08" db="UniProtKB">
        <authorList>
            <consortium name="RefSeq"/>
        </authorList>
    </citation>
    <scope>IDENTIFICATION</scope>
    <source>
        <tissue evidence="8">Leaf</tissue>
    </source>
</reference>
<sequence length="437" mass="49854">MSASIGSDLIRSLQSEIVSLHNRVKELEEENAKLSTRLSECCCEKTRSNSNSVANGGNSVYENGAQIRKSNKTKKKKEYIAGTIEHLPKRYVALRVLYFGQRFYGFASEAQLDPTVESELFKALEKTRLLVGDRKKSQYSRCGRTDKGVSAVGQVIALFLRSNLKETNENDNMPCEFGQRQDGEIDYVRVLNRALPKDIRVTGWCPVPVGFSARFSCLSREYKYFFWRDDLNISAMEHAGKKFIGEHDFRNFCKMDAANVHHYRRHISSFELIPCNKSFDGNQLWVIKVTGSAFLWHQVRCMVAVLFMVGQGLESPQILEFLLDTDRTQRKPQYAMASEIPLVLQSCQFEGLTFTCSSDAFQALRIHLENECRAYELQAAMYHEALLNLLPEHVFSDRTSLSSGTSKKVASHVPLISRPTEPSYEERRAKLNPRQEL</sequence>
<gene>
    <name evidence="8" type="primary">LOC116204692</name>
</gene>
<feature type="coiled-coil region" evidence="4">
    <location>
        <begin position="10"/>
        <end position="44"/>
    </location>
</feature>
<dbReference type="RefSeq" id="XP_031392758.1">
    <property type="nucleotide sequence ID" value="XM_031536898.1"/>
</dbReference>
<protein>
    <submittedName>
        <fullName evidence="8">tRNA pseudouridine(38/39) synthase isoform X1</fullName>
    </submittedName>
</protein>
<dbReference type="GeneID" id="116204692"/>
<dbReference type="PANTHER" id="PTHR11142">
    <property type="entry name" value="PSEUDOURIDYLATE SYNTHASE"/>
    <property type="match status" value="1"/>
</dbReference>
<name>A0A6P8DM01_PUNGR</name>
<reference evidence="7" key="1">
    <citation type="journal article" date="2020" name="Plant Biotechnol. J.">
        <title>The pomegranate (Punica granatum L.) draft genome dissects genetic divergence between soft- and hard-seeded cultivars.</title>
        <authorList>
            <person name="Luo X."/>
            <person name="Li H."/>
            <person name="Wu Z."/>
            <person name="Yao W."/>
            <person name="Zhao P."/>
            <person name="Cao D."/>
            <person name="Yu H."/>
            <person name="Li K."/>
            <person name="Poudel K."/>
            <person name="Zhao D."/>
            <person name="Zhang F."/>
            <person name="Xia X."/>
            <person name="Chen L."/>
            <person name="Wang Q."/>
            <person name="Jing D."/>
            <person name="Cao S."/>
        </authorList>
    </citation>
    <scope>NUCLEOTIDE SEQUENCE [LARGE SCALE GENOMIC DNA]</scope>
    <source>
        <strain evidence="7">cv. Tunisia</strain>
    </source>
</reference>
<dbReference type="GO" id="GO:0009982">
    <property type="term" value="F:pseudouridine synthase activity"/>
    <property type="evidence" value="ECO:0007669"/>
    <property type="project" value="InterPro"/>
</dbReference>
<dbReference type="InterPro" id="IPR020094">
    <property type="entry name" value="TruA/RsuA/RluB/E/F_N"/>
</dbReference>
<dbReference type="FunFam" id="3.30.70.580:FF:000012">
    <property type="entry name" value="tRNA pseudouridine synthase"/>
    <property type="match status" value="1"/>
</dbReference>
<dbReference type="AlphaFoldDB" id="A0A6P8DM01"/>
<evidence type="ECO:0000256" key="1">
    <source>
        <dbReference type="ARBA" id="ARBA00009375"/>
    </source>
</evidence>
<keyword evidence="7" id="KW-1185">Reference proteome</keyword>
<dbReference type="Gene3D" id="3.30.70.660">
    <property type="entry name" value="Pseudouridine synthase I, catalytic domain, C-terminal subdomain"/>
    <property type="match status" value="1"/>
</dbReference>
<dbReference type="InterPro" id="IPR001406">
    <property type="entry name" value="PsdUridine_synth_TruA"/>
</dbReference>
<dbReference type="SUPFAM" id="SSF55120">
    <property type="entry name" value="Pseudouridine synthase"/>
    <property type="match status" value="1"/>
</dbReference>
<evidence type="ECO:0000313" key="7">
    <source>
        <dbReference type="Proteomes" id="UP000515151"/>
    </source>
</evidence>
<feature type="compositionally biased region" description="Basic and acidic residues" evidence="5">
    <location>
        <begin position="424"/>
        <end position="437"/>
    </location>
</feature>
<dbReference type="FunFam" id="3.30.70.660:FF:000010">
    <property type="entry name" value="tRNA pseudouridine synthase"/>
    <property type="match status" value="1"/>
</dbReference>